<gene>
    <name evidence="1" type="ORF">S1361_01230</name>
</gene>
<sequence>MQFRICPDGKLYAATHGRGIWSFDVRRLKGRKG</sequence>
<evidence type="ECO:0000313" key="2">
    <source>
        <dbReference type="Proteomes" id="UP000663908"/>
    </source>
</evidence>
<name>A0ABX7TK24_STRCY</name>
<proteinExistence type="predicted"/>
<dbReference type="EMBL" id="CP071839">
    <property type="protein sequence ID" value="QTD95943.1"/>
    <property type="molecule type" value="Genomic_DNA"/>
</dbReference>
<accession>A0ABX7TK24</accession>
<dbReference type="Proteomes" id="UP000663908">
    <property type="component" value="Chromosome"/>
</dbReference>
<reference evidence="1 2" key="1">
    <citation type="submission" date="2021-03" db="EMBL/GenBank/DDBJ databases">
        <title>Complete genome sequence of Streptomyces cyanogenus S136, producer of anticancer angucycline landomycin A.</title>
        <authorList>
            <person name="Hrab P."/>
            <person name="Ruckert C."/>
            <person name="Busche T."/>
            <person name="Ostash I."/>
            <person name="Kalinowski J."/>
            <person name="Fedorenko V."/>
            <person name="Yushchuk O."/>
            <person name="Ostash B."/>
        </authorList>
    </citation>
    <scope>NUCLEOTIDE SEQUENCE [LARGE SCALE GENOMIC DNA]</scope>
    <source>
        <strain evidence="1 2">S136</strain>
    </source>
</reference>
<protein>
    <submittedName>
        <fullName evidence="1">Uncharacterized protein</fullName>
    </submittedName>
</protein>
<keyword evidence="2" id="KW-1185">Reference proteome</keyword>
<organism evidence="1 2">
    <name type="scientific">Streptomyces cyanogenus</name>
    <dbReference type="NCBI Taxonomy" id="80860"/>
    <lineage>
        <taxon>Bacteria</taxon>
        <taxon>Bacillati</taxon>
        <taxon>Actinomycetota</taxon>
        <taxon>Actinomycetes</taxon>
        <taxon>Kitasatosporales</taxon>
        <taxon>Streptomycetaceae</taxon>
        <taxon>Streptomyces</taxon>
    </lineage>
</organism>
<evidence type="ECO:0000313" key="1">
    <source>
        <dbReference type="EMBL" id="QTD95943.1"/>
    </source>
</evidence>